<dbReference type="EMBL" id="BARU01026504">
    <property type="protein sequence ID" value="GAH76261.1"/>
    <property type="molecule type" value="Genomic_DNA"/>
</dbReference>
<evidence type="ECO:0000313" key="1">
    <source>
        <dbReference type="EMBL" id="GAH76261.1"/>
    </source>
</evidence>
<dbReference type="AlphaFoldDB" id="X1I1H4"/>
<name>X1I1H4_9ZZZZ</name>
<dbReference type="NCBIfam" id="TIGR02436">
    <property type="entry name" value="four helix bundle protein"/>
    <property type="match status" value="1"/>
</dbReference>
<sequence length="82" mass="9176">MRFLIDNALSPIIAEGYARQTDKEFIQFLYIALGSVAEVQSQLYIAQDLNYISKGDFDKIHELGTETARLIAGFIKYLTGTG</sequence>
<gene>
    <name evidence="1" type="ORF">S03H2_42559</name>
</gene>
<proteinExistence type="predicted"/>
<evidence type="ECO:0008006" key="2">
    <source>
        <dbReference type="Google" id="ProtNLM"/>
    </source>
</evidence>
<comment type="caution">
    <text evidence="1">The sequence shown here is derived from an EMBL/GenBank/DDBJ whole genome shotgun (WGS) entry which is preliminary data.</text>
</comment>
<dbReference type="PANTHER" id="PTHR38471:SF2">
    <property type="entry name" value="FOUR HELIX BUNDLE PROTEIN"/>
    <property type="match status" value="1"/>
</dbReference>
<accession>X1I1H4</accession>
<dbReference type="Gene3D" id="1.20.1440.60">
    <property type="entry name" value="23S rRNA-intervening sequence"/>
    <property type="match status" value="1"/>
</dbReference>
<dbReference type="SUPFAM" id="SSF158446">
    <property type="entry name" value="IVS-encoded protein-like"/>
    <property type="match status" value="1"/>
</dbReference>
<organism evidence="1">
    <name type="scientific">marine sediment metagenome</name>
    <dbReference type="NCBI Taxonomy" id="412755"/>
    <lineage>
        <taxon>unclassified sequences</taxon>
        <taxon>metagenomes</taxon>
        <taxon>ecological metagenomes</taxon>
    </lineage>
</organism>
<protein>
    <recommendedName>
        <fullName evidence="2">Four helix bundle protein</fullName>
    </recommendedName>
</protein>
<dbReference type="Pfam" id="PF05635">
    <property type="entry name" value="23S_rRNA_IVP"/>
    <property type="match status" value="1"/>
</dbReference>
<reference evidence="1" key="1">
    <citation type="journal article" date="2014" name="Front. Microbiol.">
        <title>High frequency of phylogenetically diverse reductive dehalogenase-homologous genes in deep subseafloor sedimentary metagenomes.</title>
        <authorList>
            <person name="Kawai M."/>
            <person name="Futagami T."/>
            <person name="Toyoda A."/>
            <person name="Takaki Y."/>
            <person name="Nishi S."/>
            <person name="Hori S."/>
            <person name="Arai W."/>
            <person name="Tsubouchi T."/>
            <person name="Morono Y."/>
            <person name="Uchiyama I."/>
            <person name="Ito T."/>
            <person name="Fujiyama A."/>
            <person name="Inagaki F."/>
            <person name="Takami H."/>
        </authorList>
    </citation>
    <scope>NUCLEOTIDE SEQUENCE</scope>
    <source>
        <strain evidence="1">Expedition CK06-06</strain>
    </source>
</reference>
<dbReference type="InterPro" id="IPR036583">
    <property type="entry name" value="23S_rRNA_IVS_sf"/>
</dbReference>
<dbReference type="InterPro" id="IPR012657">
    <property type="entry name" value="23S_rRNA-intervening_sequence"/>
</dbReference>
<dbReference type="CDD" id="cd16377">
    <property type="entry name" value="23S_rRNA_IVP_like"/>
    <property type="match status" value="1"/>
</dbReference>
<dbReference type="PANTHER" id="PTHR38471">
    <property type="entry name" value="FOUR HELIX BUNDLE PROTEIN"/>
    <property type="match status" value="1"/>
</dbReference>